<feature type="transmembrane region" description="Helical" evidence="2">
    <location>
        <begin position="224"/>
        <end position="244"/>
    </location>
</feature>
<evidence type="ECO:0000256" key="1">
    <source>
        <dbReference type="SAM" id="MobiDB-lite"/>
    </source>
</evidence>
<feature type="region of interest" description="Disordered" evidence="1">
    <location>
        <begin position="169"/>
        <end position="191"/>
    </location>
</feature>
<dbReference type="KEGG" id="esl:O3K_04470"/>
<evidence type="ECO:0000256" key="2">
    <source>
        <dbReference type="SAM" id="Phobius"/>
    </source>
</evidence>
<evidence type="ECO:0000313" key="4">
    <source>
        <dbReference type="EMBL" id="AFS72817.1"/>
    </source>
</evidence>
<protein>
    <recommendedName>
        <fullName evidence="3">ImpA C-terminal domain-containing protein</fullName>
    </recommendedName>
</protein>
<feature type="domain" description="ImpA C-terminal" evidence="3">
    <location>
        <begin position="277"/>
        <end position="364"/>
    </location>
</feature>
<keyword evidence="2" id="KW-1133">Transmembrane helix</keyword>
<dbReference type="HOGENOM" id="CLU_745435_0_0_6"/>
<keyword evidence="2" id="KW-0812">Transmembrane</keyword>
<gene>
    <name evidence="4" type="ordered locus">O3K_04470</name>
</gene>
<organism evidence="4 5">
    <name type="scientific">Escherichia coli O104:H4 (strain 2011C-3493)</name>
    <dbReference type="NCBI Taxonomy" id="1133852"/>
    <lineage>
        <taxon>Bacteria</taxon>
        <taxon>Pseudomonadati</taxon>
        <taxon>Pseudomonadota</taxon>
        <taxon>Gammaproteobacteria</taxon>
        <taxon>Enterobacterales</taxon>
        <taxon>Enterobacteriaceae</taxon>
        <taxon>Escherichia</taxon>
    </lineage>
</organism>
<evidence type="ECO:0000259" key="3">
    <source>
        <dbReference type="Pfam" id="PF12486"/>
    </source>
</evidence>
<reference evidence="4 5" key="1">
    <citation type="journal article" date="2012" name="PLoS ONE">
        <title>Genomic comparison of Escherichia coli O104:H4 isolates from 2009 and 2011 reveals plasmid, and prophage heterogeneity, including Shiga toxin encoding phage stx2.</title>
        <authorList>
            <consortium name="Threat Characterization Consortium"/>
            <person name="Ahmed S.A."/>
            <person name="Awosika J."/>
            <person name="Baldwin C."/>
            <person name="Bishop-Lilly K.A."/>
            <person name="Biswas B."/>
            <person name="Broomall S."/>
            <person name="Chain P.S."/>
            <person name="Chertkov O."/>
            <person name="Chokoshvili O."/>
            <person name="Coyne S."/>
            <person name="Davenport K."/>
            <person name="Detter J.C."/>
            <person name="Dorman W."/>
            <person name="Erkkila T.H."/>
            <person name="Folster J.P."/>
            <person name="Frey K.G."/>
            <person name="George M."/>
            <person name="Gleasner C."/>
            <person name="Henry M."/>
            <person name="Hill K.K."/>
            <person name="Hubbard K."/>
            <person name="Insalaco J."/>
            <person name="Johnson S."/>
            <person name="Kitzmiller A."/>
            <person name="Krepps M."/>
            <person name="Lo C.C."/>
            <person name="Luu T."/>
            <person name="McNew L.A."/>
            <person name="Minogue T."/>
            <person name="Munk C.A."/>
            <person name="Osborne B."/>
            <person name="Patel M."/>
            <person name="Reitenga K.G."/>
            <person name="Rosenzweig C.N."/>
            <person name="Shea A."/>
            <person name="Shen X."/>
            <person name="Strockbine N."/>
            <person name="Tarr C."/>
            <person name="Teshima H."/>
            <person name="van Gieson E."/>
            <person name="Verratti K."/>
            <person name="Wolcott M."/>
            <person name="Xie G."/>
            <person name="Sozhamannan S."/>
            <person name="Gibbons H.S."/>
        </authorList>
    </citation>
    <scope>NUCLEOTIDE SEQUENCE [LARGE SCALE GENOMIC DNA]</scope>
    <source>
        <strain evidence="4 5">2011C-3493</strain>
    </source>
</reference>
<dbReference type="RefSeq" id="WP_000359994.1">
    <property type="nucleotide sequence ID" value="NC_018658.1"/>
</dbReference>
<dbReference type="AlphaFoldDB" id="A0A0E0XW63"/>
<dbReference type="PATRIC" id="fig|1133852.3.peg.933"/>
<name>A0A0E0XW63_ECO1C</name>
<dbReference type="Pfam" id="PF12486">
    <property type="entry name" value="VasL"/>
    <property type="match status" value="1"/>
</dbReference>
<evidence type="ECO:0000313" key="5">
    <source>
        <dbReference type="Proteomes" id="UP000006167"/>
    </source>
</evidence>
<dbReference type="Proteomes" id="UP000006167">
    <property type="component" value="Chromosome"/>
</dbReference>
<proteinExistence type="predicted"/>
<sequence length="384" mass="43888">MDKNFILDIAVSTTDPRNNKEFLWISYSMNNLSPAKCERAYWMTLEKRCLSLFMENGYDLQTGAWFCLISANLYSWEGLALSSWKFADSFVKEKCWPHVTATQMRTNILIWYIKNVIPAMQSLPDDEKTYSSLTLLEDALTLLADLEYNLLSGKFFIVSDMLAELKRQKSDDSESTDAAHHDSGSHDAKDIRSFSSGLPTNIDSNYTAGPEHNTLIKKDKKLRIYYNVVSFISGALITVVMNYAGRPETVLKLRGIIPDSFITEMVMNYSGCSVSLPNSADSWSKLGKKIDDFTETLNVIENDGGYITISKLKTIAYDLKNTFLEYDMPVNIKISDLYNNQNMSKVDINRELEMIQHNINKFNCEIGYLRLRNEGLLKDKVREK</sequence>
<keyword evidence="2" id="KW-0472">Membrane</keyword>
<dbReference type="EMBL" id="CP003289">
    <property type="protein sequence ID" value="AFS72817.1"/>
    <property type="molecule type" value="Genomic_DNA"/>
</dbReference>
<accession>A0A0E0XW63</accession>
<dbReference type="InterPro" id="IPR021069">
    <property type="entry name" value="ImpA_C"/>
</dbReference>